<protein>
    <recommendedName>
        <fullName evidence="5 9">Riboflavin synthase</fullName>
        <ecNumber evidence="4 9">2.5.1.9</ecNumber>
    </recommendedName>
</protein>
<dbReference type="PROSITE" id="PS51177">
    <property type="entry name" value="LUMAZINE_BIND"/>
    <property type="match status" value="2"/>
</dbReference>
<evidence type="ECO:0000313" key="12">
    <source>
        <dbReference type="EMBL" id="AMO69899.1"/>
    </source>
</evidence>
<evidence type="ECO:0000256" key="6">
    <source>
        <dbReference type="ARBA" id="ARBA00022619"/>
    </source>
</evidence>
<dbReference type="PANTHER" id="PTHR21098">
    <property type="entry name" value="RIBOFLAVIN SYNTHASE ALPHA CHAIN"/>
    <property type="match status" value="1"/>
</dbReference>
<keyword evidence="7" id="KW-0808">Transferase</keyword>
<dbReference type="CDD" id="cd00402">
    <property type="entry name" value="Riboflavin_synthase_like"/>
    <property type="match status" value="1"/>
</dbReference>
<dbReference type="NCBIfam" id="TIGR00187">
    <property type="entry name" value="ribE"/>
    <property type="match status" value="1"/>
</dbReference>
<dbReference type="SUPFAM" id="SSF63380">
    <property type="entry name" value="Riboflavin synthase domain-like"/>
    <property type="match status" value="2"/>
</dbReference>
<keyword evidence="8" id="KW-0677">Repeat</keyword>
<evidence type="ECO:0000256" key="10">
    <source>
        <dbReference type="PROSITE-ProRule" id="PRU00524"/>
    </source>
</evidence>
<dbReference type="InterPro" id="IPR026017">
    <property type="entry name" value="Lumazine-bd_dom"/>
</dbReference>
<dbReference type="InterPro" id="IPR001783">
    <property type="entry name" value="Lumazine-bd"/>
</dbReference>
<dbReference type="PIRSF" id="PIRSF000498">
    <property type="entry name" value="Riboflavin_syn_A"/>
    <property type="match status" value="1"/>
</dbReference>
<organism evidence="12 13">
    <name type="scientific">Zhongshania aliphaticivorans</name>
    <dbReference type="NCBI Taxonomy" id="1470434"/>
    <lineage>
        <taxon>Bacteria</taxon>
        <taxon>Pseudomonadati</taxon>
        <taxon>Pseudomonadota</taxon>
        <taxon>Gammaproteobacteria</taxon>
        <taxon>Cellvibrionales</taxon>
        <taxon>Spongiibacteraceae</taxon>
        <taxon>Zhongshania</taxon>
    </lineage>
</organism>
<feature type="domain" description="Lumazine-binding" evidence="11">
    <location>
        <begin position="1"/>
        <end position="97"/>
    </location>
</feature>
<dbReference type="InterPro" id="IPR017938">
    <property type="entry name" value="Riboflavin_synthase-like_b-brl"/>
</dbReference>
<evidence type="ECO:0000256" key="5">
    <source>
        <dbReference type="ARBA" id="ARBA00013950"/>
    </source>
</evidence>
<proteinExistence type="predicted"/>
<evidence type="ECO:0000256" key="8">
    <source>
        <dbReference type="ARBA" id="ARBA00022737"/>
    </source>
</evidence>
<dbReference type="Gene3D" id="2.40.30.20">
    <property type="match status" value="2"/>
</dbReference>
<dbReference type="InterPro" id="IPR023366">
    <property type="entry name" value="ATP_synth_asu-like_sf"/>
</dbReference>
<evidence type="ECO:0000256" key="1">
    <source>
        <dbReference type="ARBA" id="ARBA00000968"/>
    </source>
</evidence>
<dbReference type="AlphaFoldDB" id="A0A127M9J3"/>
<dbReference type="PANTHER" id="PTHR21098:SF0">
    <property type="entry name" value="RIBOFLAVIN SYNTHASE"/>
    <property type="match status" value="1"/>
</dbReference>
<feature type="repeat" description="Lumazine-binding" evidence="10">
    <location>
        <begin position="1"/>
        <end position="97"/>
    </location>
</feature>
<dbReference type="Pfam" id="PF00677">
    <property type="entry name" value="Lum_binding"/>
    <property type="match status" value="2"/>
</dbReference>
<evidence type="ECO:0000256" key="3">
    <source>
        <dbReference type="ARBA" id="ARBA00004887"/>
    </source>
</evidence>
<dbReference type="STRING" id="1470434.AZF00_17025"/>
<comment type="function">
    <text evidence="2">Catalyzes the dismutation of two molecules of 6,7-dimethyl-8-ribityllumazine, resulting in the formation of riboflavin and 5-amino-6-(D-ribitylamino)uracil.</text>
</comment>
<feature type="domain" description="Lumazine-binding" evidence="11">
    <location>
        <begin position="98"/>
        <end position="196"/>
    </location>
</feature>
<feature type="repeat" description="Lumazine-binding" evidence="10">
    <location>
        <begin position="98"/>
        <end position="196"/>
    </location>
</feature>
<evidence type="ECO:0000259" key="11">
    <source>
        <dbReference type="PROSITE" id="PS51177"/>
    </source>
</evidence>
<comment type="pathway">
    <text evidence="3">Cofactor biosynthesis; riboflavin biosynthesis; riboflavin from 2-hydroxy-3-oxobutyl phosphate and 5-amino-6-(D-ribitylamino)uracil: step 2/2.</text>
</comment>
<dbReference type="GO" id="GO:0004746">
    <property type="term" value="F:riboflavin synthase activity"/>
    <property type="evidence" value="ECO:0007669"/>
    <property type="project" value="UniProtKB-UniRule"/>
</dbReference>
<dbReference type="RefSeq" id="WP_008252486.1">
    <property type="nucleotide sequence ID" value="NZ_CP014544.1"/>
</dbReference>
<dbReference type="Proteomes" id="UP000074119">
    <property type="component" value="Chromosome"/>
</dbReference>
<keyword evidence="6" id="KW-0686">Riboflavin biosynthesis</keyword>
<dbReference type="EMBL" id="CP014544">
    <property type="protein sequence ID" value="AMO69899.1"/>
    <property type="molecule type" value="Genomic_DNA"/>
</dbReference>
<dbReference type="KEGG" id="zal:AZF00_17025"/>
<sequence>MYTGIVHGAYPLTSVIRKTGLSQLSLELPQALLEDISIGASVGLDGVCMTVTEIKGQQLSFDAMQETLTLTTLGGLEVGDLVNVERSAKQGAEIGGHNISGHVDGCAEIVAVEQTENNCSLHFRLPPKLTKYVFKKGFIGVNGCSLTVADYQRGEGCFSVCLIPETLRVTNLGQKGVGDWVNIEVDRQTQVIVDTVERVLAERFSD</sequence>
<evidence type="ECO:0000256" key="7">
    <source>
        <dbReference type="ARBA" id="ARBA00022679"/>
    </source>
</evidence>
<evidence type="ECO:0000256" key="2">
    <source>
        <dbReference type="ARBA" id="ARBA00002803"/>
    </source>
</evidence>
<evidence type="ECO:0000256" key="9">
    <source>
        <dbReference type="NCBIfam" id="TIGR00187"/>
    </source>
</evidence>
<dbReference type="NCBIfam" id="NF006767">
    <property type="entry name" value="PRK09289.1"/>
    <property type="match status" value="1"/>
</dbReference>
<reference evidence="12 13" key="1">
    <citation type="submission" date="2015-12" db="EMBL/GenBank/DDBJ databases">
        <authorList>
            <person name="Shamseldin A."/>
            <person name="Moawad H."/>
            <person name="Abd El-Rahim W.M."/>
            <person name="Sadowsky M.J."/>
        </authorList>
    </citation>
    <scope>NUCLEOTIDE SEQUENCE [LARGE SCALE GENOMIC DNA]</scope>
    <source>
        <strain evidence="12 13">SM2</strain>
    </source>
</reference>
<dbReference type="GO" id="GO:0009231">
    <property type="term" value="P:riboflavin biosynthetic process"/>
    <property type="evidence" value="ECO:0007669"/>
    <property type="project" value="UniProtKB-KW"/>
</dbReference>
<comment type="catalytic activity">
    <reaction evidence="1">
        <text>2 6,7-dimethyl-8-(1-D-ribityl)lumazine + H(+) = 5-amino-6-(D-ribitylamino)uracil + riboflavin</text>
        <dbReference type="Rhea" id="RHEA:20772"/>
        <dbReference type="ChEBI" id="CHEBI:15378"/>
        <dbReference type="ChEBI" id="CHEBI:15934"/>
        <dbReference type="ChEBI" id="CHEBI:57986"/>
        <dbReference type="ChEBI" id="CHEBI:58201"/>
        <dbReference type="EC" id="2.5.1.9"/>
    </reaction>
</comment>
<gene>
    <name evidence="12" type="ORF">AZF00_17025</name>
</gene>
<evidence type="ECO:0000313" key="13">
    <source>
        <dbReference type="Proteomes" id="UP000074119"/>
    </source>
</evidence>
<dbReference type="FunFam" id="2.40.30.20:FF:000003">
    <property type="entry name" value="Riboflavin synthase, alpha subunit"/>
    <property type="match status" value="1"/>
</dbReference>
<accession>A0A127M9J3</accession>
<dbReference type="EC" id="2.5.1.9" evidence="4 9"/>
<dbReference type="NCBIfam" id="NF009566">
    <property type="entry name" value="PRK13020.1"/>
    <property type="match status" value="1"/>
</dbReference>
<name>A0A127M9J3_9GAMM</name>
<evidence type="ECO:0000256" key="4">
    <source>
        <dbReference type="ARBA" id="ARBA00012827"/>
    </source>
</evidence>